<dbReference type="PANTHER" id="PTHR37464">
    <property type="entry name" value="BLL2463 PROTEIN"/>
    <property type="match status" value="1"/>
</dbReference>
<dbReference type="AlphaFoldDB" id="A0A7X6GXP6"/>
<protein>
    <submittedName>
        <fullName evidence="3">DUF4159 domain-containing protein</fullName>
    </submittedName>
</protein>
<dbReference type="Gene3D" id="3.40.50.880">
    <property type="match status" value="1"/>
</dbReference>
<dbReference type="InterPro" id="IPR011933">
    <property type="entry name" value="Double_TM_dom"/>
</dbReference>
<dbReference type="InterPro" id="IPR025297">
    <property type="entry name" value="DUF4159"/>
</dbReference>
<proteinExistence type="predicted"/>
<sequence>MIASLAFATPLLLTALIALPVLWWILRAVPPAPIRRRFPGVALLLGLKDDDSQTDKTPWWLLLLRMTALTAAIIGFAGPVLNPQAERAGEGPLLILMDSSWASARDWSDRLDRAGLLLDEASRAGRPVALVQLTALPPGDLALQSANAWAARLPSLEPAPYAPDLAAATGWAAGLDGPLETWWIADGLDHAGRADLTAALQALGPLSVFQGSRDVLALAPPRFEDGTVRAALTRLGQLAPLSVEVIAHGLDPAGIPRDLARATASFDAGAAEAEAEFDLPPELRNRITRFEVAGLRGAGTVALTDDALQRRQVALISAGAEDEQQALLSPLHYLRQALDPTADLIEGALSDMLLASPDVIILADIATLSPEEEDGLVAWVDNGGLLVRFAGPRLAASDVARDAAGPLMPVRLREGGRSVGGAMSWGEPKALSPFPDGSPFFGLAIPADVQVSAQVMAQPDPELSARTIASLTDGTPLVTRAAHGQGSVVLFHVTANAEWSSLPLSGLFVQMLERLAISTRPVAPDAEDLAGTVWTPEQVLDGFGTLRDAGTRPGIEGAVLAEAPLSADLLPGLYAAEDRRIARNVITADTVLAPADWPASVPVEGMEVIAPTDLMAAFLTGALALLLLDAIASLWLAGRLSGLARGAAILAVVLALPQGGQAQEATALTPEEELAVLATRDVVLAYVLTGDAELDEMSRAGLQGLSNVLWQRTSVEPGPPLGVDLERDELSFFPMLYWPVSPDQSLPSAAAYRRLNDYLRSGGMIVFDTRDANIGGFGSGTPEGRRLRLLAAPLDIPPLEPIPPDHILTRTFYLLQDFPGRHLGRDVWVEAAPPDAQQVEGMPFRNLNDGVTPVLIGGNDWAAAWAQDEAGRALFPVGRGATGERQREIALRFGVNLVMHVLSGNYKSDQVHVPALLERLGQ</sequence>
<dbReference type="InterPro" id="IPR029062">
    <property type="entry name" value="Class_I_gatase-like"/>
</dbReference>
<name>A0A7X6GXP6_9RHOB</name>
<organism evidence="3 4">
    <name type="scientific">Roseicyclus persicicus</name>
    <dbReference type="NCBI Taxonomy" id="2650661"/>
    <lineage>
        <taxon>Bacteria</taxon>
        <taxon>Pseudomonadati</taxon>
        <taxon>Pseudomonadota</taxon>
        <taxon>Alphaproteobacteria</taxon>
        <taxon>Rhodobacterales</taxon>
        <taxon>Roseobacteraceae</taxon>
        <taxon>Roseicyclus</taxon>
    </lineage>
</organism>
<keyword evidence="4" id="KW-1185">Reference proteome</keyword>
<dbReference type="PANTHER" id="PTHR37464:SF1">
    <property type="entry name" value="BLL2463 PROTEIN"/>
    <property type="match status" value="1"/>
</dbReference>
<dbReference type="RefSeq" id="WP_168621595.1">
    <property type="nucleotide sequence ID" value="NZ_JAAZQQ010000001.1"/>
</dbReference>
<dbReference type="Gene3D" id="3.40.50.12140">
    <property type="entry name" value="Domain of unknown function DUF4159"/>
    <property type="match status" value="1"/>
</dbReference>
<dbReference type="InterPro" id="IPR024163">
    <property type="entry name" value="Aerotolerance_reg_N"/>
</dbReference>
<dbReference type="Pfam" id="PF13709">
    <property type="entry name" value="DUF4159"/>
    <property type="match status" value="1"/>
</dbReference>
<dbReference type="SUPFAM" id="SSF52317">
    <property type="entry name" value="Class I glutamine amidotransferase-like"/>
    <property type="match status" value="1"/>
</dbReference>
<dbReference type="NCBIfam" id="TIGR02226">
    <property type="entry name" value="two_anch"/>
    <property type="match status" value="1"/>
</dbReference>
<dbReference type="EMBL" id="JAAZQQ010000001">
    <property type="protein sequence ID" value="NKX43211.1"/>
    <property type="molecule type" value="Genomic_DNA"/>
</dbReference>
<dbReference type="Pfam" id="PF07584">
    <property type="entry name" value="BatA"/>
    <property type="match status" value="1"/>
</dbReference>
<feature type="domain" description="Aerotolerance regulator N-terminal" evidence="1">
    <location>
        <begin position="5"/>
        <end position="79"/>
    </location>
</feature>
<evidence type="ECO:0000259" key="2">
    <source>
        <dbReference type="Pfam" id="PF13709"/>
    </source>
</evidence>
<evidence type="ECO:0000259" key="1">
    <source>
        <dbReference type="Pfam" id="PF07584"/>
    </source>
</evidence>
<feature type="domain" description="DUF4159" evidence="2">
    <location>
        <begin position="684"/>
        <end position="902"/>
    </location>
</feature>
<dbReference type="Proteomes" id="UP000526408">
    <property type="component" value="Unassembled WGS sequence"/>
</dbReference>
<evidence type="ECO:0000313" key="3">
    <source>
        <dbReference type="EMBL" id="NKX43211.1"/>
    </source>
</evidence>
<comment type="caution">
    <text evidence="3">The sequence shown here is derived from an EMBL/GenBank/DDBJ whole genome shotgun (WGS) entry which is preliminary data.</text>
</comment>
<accession>A0A7X6GXP6</accession>
<evidence type="ECO:0000313" key="4">
    <source>
        <dbReference type="Proteomes" id="UP000526408"/>
    </source>
</evidence>
<dbReference type="CDD" id="cd03143">
    <property type="entry name" value="A4_beta-galactosidase_middle_domain"/>
    <property type="match status" value="1"/>
</dbReference>
<gene>
    <name evidence="3" type="ORF">HCU73_01295</name>
</gene>
<reference evidence="3 4" key="1">
    <citation type="submission" date="2020-04" db="EMBL/GenBank/DDBJ databases">
        <authorList>
            <person name="Yoon J."/>
        </authorList>
    </citation>
    <scope>NUCLEOTIDE SEQUENCE [LARGE SCALE GENOMIC DNA]</scope>
    <source>
        <strain evidence="3 4">KMU-115</strain>
    </source>
</reference>